<feature type="active site" description="Proton acceptor" evidence="9">
    <location>
        <position position="77"/>
    </location>
</feature>
<dbReference type="GO" id="GO:0009244">
    <property type="term" value="P:lipopolysaccharide core region biosynthetic process"/>
    <property type="evidence" value="ECO:0007669"/>
    <property type="project" value="UniProtKB-UniRule"/>
</dbReference>
<evidence type="ECO:0000256" key="11">
    <source>
        <dbReference type="RuleBase" id="RU365103"/>
    </source>
</evidence>
<dbReference type="InterPro" id="IPR038107">
    <property type="entry name" value="Glycos_transf_N_sf"/>
</dbReference>
<comment type="pathway">
    <text evidence="2 11">Bacterial outer membrane biogenesis; LPS core biosynthesis.</text>
</comment>
<comment type="caution">
    <text evidence="14">The sequence shown here is derived from an EMBL/GenBank/DDBJ whole genome shotgun (WGS) entry which is preliminary data.</text>
</comment>
<protein>
    <recommendedName>
        <fullName evidence="4 11">3-deoxy-D-manno-octulosonic acid transferase</fullName>
        <shortName evidence="11">Kdo transferase</shortName>
        <ecNumber evidence="3 11">2.4.99.12</ecNumber>
    </recommendedName>
    <alternativeName>
        <fullName evidence="7 11">Lipid IV(A) 3-deoxy-D-manno-octulosonic acid transferase</fullName>
    </alternativeName>
</protein>
<dbReference type="Gene3D" id="3.40.50.2000">
    <property type="entry name" value="Glycogen Phosphorylase B"/>
    <property type="match status" value="1"/>
</dbReference>
<dbReference type="InterPro" id="IPR039901">
    <property type="entry name" value="Kdotransferase"/>
</dbReference>
<proteinExistence type="inferred from homology"/>
<dbReference type="GO" id="GO:0043842">
    <property type="term" value="F:Kdo transferase activity"/>
    <property type="evidence" value="ECO:0007669"/>
    <property type="project" value="UniProtKB-EC"/>
</dbReference>
<evidence type="ECO:0000256" key="6">
    <source>
        <dbReference type="ARBA" id="ARBA00022679"/>
    </source>
</evidence>
<dbReference type="InterPro" id="IPR007507">
    <property type="entry name" value="Glycos_transf_N"/>
</dbReference>
<dbReference type="Gene3D" id="3.40.50.11720">
    <property type="entry name" value="3-Deoxy-D-manno-octulosonic-acid transferase, N-terminal domain"/>
    <property type="match status" value="1"/>
</dbReference>
<dbReference type="PANTHER" id="PTHR42755:SF1">
    <property type="entry name" value="3-DEOXY-D-MANNO-OCTULOSONIC ACID TRANSFERASE, MITOCHONDRIAL-RELATED"/>
    <property type="match status" value="1"/>
</dbReference>
<comment type="similarity">
    <text evidence="11">Belongs to the glycosyltransferase group 1 family.</text>
</comment>
<dbReference type="InterPro" id="IPR001296">
    <property type="entry name" value="Glyco_trans_1"/>
</dbReference>
<name>A0A1R1K1D3_ALCXX</name>
<evidence type="ECO:0000256" key="5">
    <source>
        <dbReference type="ARBA" id="ARBA00022519"/>
    </source>
</evidence>
<reference evidence="14 15" key="1">
    <citation type="submission" date="2016-09" db="EMBL/GenBank/DDBJ databases">
        <title>Phylogenomics of Achromobacter.</title>
        <authorList>
            <person name="Jeukens J."/>
            <person name="Freschi L."/>
            <person name="Vincent A.T."/>
            <person name="Emond-Rheault J.-G."/>
            <person name="Kukavica-Ibrulj I."/>
            <person name="Charette S.J."/>
            <person name="Levesque R.C."/>
        </authorList>
    </citation>
    <scope>NUCLEOTIDE SEQUENCE [LARGE SCALE GENOMIC DNA]</scope>
    <source>
        <strain evidence="14 15">AUS488</strain>
    </source>
</reference>
<dbReference type="RefSeq" id="WP_076407929.1">
    <property type="nucleotide sequence ID" value="NZ_MJMN01000001.1"/>
</dbReference>
<dbReference type="GO" id="GO:0030313">
    <property type="term" value="C:cell envelope"/>
    <property type="evidence" value="ECO:0007669"/>
    <property type="project" value="UniProtKB-SubCell"/>
</dbReference>
<accession>A0A1R1K1D3</accession>
<evidence type="ECO:0000256" key="7">
    <source>
        <dbReference type="ARBA" id="ARBA00031445"/>
    </source>
</evidence>
<keyword evidence="11" id="KW-0448">Lipopolysaccharide biosynthesis</keyword>
<dbReference type="GO" id="GO:0009245">
    <property type="term" value="P:lipid A biosynthetic process"/>
    <property type="evidence" value="ECO:0007669"/>
    <property type="project" value="TreeGrafter"/>
</dbReference>
<dbReference type="Proteomes" id="UP000187251">
    <property type="component" value="Unassembled WGS sequence"/>
</dbReference>
<keyword evidence="6 11" id="KW-0808">Transferase</keyword>
<keyword evidence="5" id="KW-0472">Membrane</keyword>
<organism evidence="14 15">
    <name type="scientific">Alcaligenes xylosoxydans xylosoxydans</name>
    <name type="common">Achromobacter xylosoxidans</name>
    <dbReference type="NCBI Taxonomy" id="85698"/>
    <lineage>
        <taxon>Bacteria</taxon>
        <taxon>Pseudomonadati</taxon>
        <taxon>Pseudomonadota</taxon>
        <taxon>Betaproteobacteria</taxon>
        <taxon>Burkholderiales</taxon>
        <taxon>Alcaligenaceae</taxon>
        <taxon>Achromobacter</taxon>
    </lineage>
</organism>
<dbReference type="UniPathway" id="UPA00958"/>
<feature type="site" description="Transition state stabilizer" evidence="10">
    <location>
        <position position="150"/>
    </location>
</feature>
<feature type="site" description="Transition state stabilizer" evidence="10">
    <location>
        <position position="226"/>
    </location>
</feature>
<feature type="domain" description="3-deoxy-D-manno-octulosonic-acid transferase N-terminal" evidence="13">
    <location>
        <begin position="38"/>
        <end position="228"/>
    </location>
</feature>
<dbReference type="EMBL" id="MJMN01000001">
    <property type="protein sequence ID" value="OMG93058.1"/>
    <property type="molecule type" value="Genomic_DNA"/>
</dbReference>
<keyword evidence="11" id="KW-1003">Cell membrane</keyword>
<evidence type="ECO:0000256" key="8">
    <source>
        <dbReference type="ARBA" id="ARBA00049183"/>
    </source>
</evidence>
<evidence type="ECO:0000256" key="9">
    <source>
        <dbReference type="PIRSR" id="PIRSR639901-1"/>
    </source>
</evidence>
<evidence type="ECO:0000259" key="12">
    <source>
        <dbReference type="Pfam" id="PF00534"/>
    </source>
</evidence>
<dbReference type="AlphaFoldDB" id="A0A1R1K1D3"/>
<dbReference type="SUPFAM" id="SSF53756">
    <property type="entry name" value="UDP-Glycosyltransferase/glycogen phosphorylase"/>
    <property type="match status" value="1"/>
</dbReference>
<evidence type="ECO:0000256" key="4">
    <source>
        <dbReference type="ARBA" id="ARBA00019077"/>
    </source>
</evidence>
<evidence type="ECO:0000256" key="1">
    <source>
        <dbReference type="ARBA" id="ARBA00004196"/>
    </source>
</evidence>
<feature type="domain" description="Glycosyl transferase family 1" evidence="12">
    <location>
        <begin position="321"/>
        <end position="416"/>
    </location>
</feature>
<dbReference type="EC" id="2.4.99.12" evidence="3 11"/>
<sequence>MNRAVYTLGLRALAPLVWLWMVRRARRAGGEWGIFSPERFGRAASGGAVSGETTPNKTGTAGASAAPVWVHAVSLGETRAALPLLQALLDRGLPVLLTHITATGRAEGARLFADAIARGQLRQAWLPYDFPGATRRFLDGAAPRCGILIEREIWPNLLAAARRAKLPMALVSARFSESSLRQAGRLGGVMREALAGLDLVLAQTAPDAERLARAGAPRPVVSGNLKFDLTLPAAQVEAGQGWRARLGRPVIALASTREGEDAPFIDALRRHAATPGGPLFLLIPRHPQRFDEAAALLEQAGLDYVRRSTGQEPALRTTVLLGDTLGEMAFYYAAADVAVVAGSFAPLGGQNLIEACAAGVPVIVGPHTFNFQQAASDAIEAGAAQRQPDPEQAVAAALALVADPVARQAAGGAARAWFASHAGATARTMEALSPWLR</sequence>
<dbReference type="GO" id="GO:0005886">
    <property type="term" value="C:plasma membrane"/>
    <property type="evidence" value="ECO:0007669"/>
    <property type="project" value="UniProtKB-SubCell"/>
</dbReference>
<evidence type="ECO:0000256" key="3">
    <source>
        <dbReference type="ARBA" id="ARBA00012621"/>
    </source>
</evidence>
<evidence type="ECO:0000256" key="10">
    <source>
        <dbReference type="PIRSR" id="PIRSR639901-2"/>
    </source>
</evidence>
<evidence type="ECO:0000256" key="2">
    <source>
        <dbReference type="ARBA" id="ARBA00004713"/>
    </source>
</evidence>
<dbReference type="PANTHER" id="PTHR42755">
    <property type="entry name" value="3-DEOXY-MANNO-OCTULOSONATE CYTIDYLYLTRANSFERASE"/>
    <property type="match status" value="1"/>
</dbReference>
<evidence type="ECO:0000313" key="14">
    <source>
        <dbReference type="EMBL" id="OMG93058.1"/>
    </source>
</evidence>
<dbReference type="Pfam" id="PF00534">
    <property type="entry name" value="Glycos_transf_1"/>
    <property type="match status" value="1"/>
</dbReference>
<evidence type="ECO:0000259" key="13">
    <source>
        <dbReference type="Pfam" id="PF04413"/>
    </source>
</evidence>
<comment type="subcellular location">
    <subcellularLocation>
        <location evidence="1">Cell envelope</location>
    </subcellularLocation>
    <subcellularLocation>
        <location evidence="11">Cell membrane</location>
    </subcellularLocation>
</comment>
<dbReference type="OrthoDB" id="9789797at2"/>
<evidence type="ECO:0000313" key="15">
    <source>
        <dbReference type="Proteomes" id="UP000187251"/>
    </source>
</evidence>
<comment type="catalytic activity">
    <reaction evidence="8 11">
        <text>lipid IVA (E. coli) + CMP-3-deoxy-beta-D-manno-octulosonate = alpha-Kdo-(2-&gt;6)-lipid IVA (E. coli) + CMP + H(+)</text>
        <dbReference type="Rhea" id="RHEA:28066"/>
        <dbReference type="ChEBI" id="CHEBI:15378"/>
        <dbReference type="ChEBI" id="CHEBI:58603"/>
        <dbReference type="ChEBI" id="CHEBI:60364"/>
        <dbReference type="ChEBI" id="CHEBI:60377"/>
        <dbReference type="ChEBI" id="CHEBI:85987"/>
        <dbReference type="EC" id="2.4.99.12"/>
    </reaction>
</comment>
<gene>
    <name evidence="14" type="ORF">BIZ92_01625</name>
</gene>
<comment type="function">
    <text evidence="11">Involved in lipopolysaccharide (LPS) biosynthesis. Catalyzes the transfer of 3-deoxy-D-manno-octulosonate (Kdo) residue(s) from CMP-Kdo to lipid IV(A), the tetraacyldisaccharide-1,4'-bisphosphate precursor of lipid A.</text>
</comment>
<dbReference type="Pfam" id="PF04413">
    <property type="entry name" value="Glycos_transf_N"/>
    <property type="match status" value="1"/>
</dbReference>
<keyword evidence="5" id="KW-0997">Cell inner membrane</keyword>